<dbReference type="GO" id="GO:0003729">
    <property type="term" value="F:mRNA binding"/>
    <property type="evidence" value="ECO:0007669"/>
    <property type="project" value="TreeGrafter"/>
</dbReference>
<sequence length="143" mass="15783">MSGQPYARLNNFHGPKRQLLGNHAGHAAPAWKTNAPLQSAGKGKQVLETGSKIFLSRLPLDVSEKEVEELFRKTVGPLKEYFLIYNSQGKSKGMAVVTFQRSGDATFAKAKYDGKIVDGRGSYAPNTRRWTLILSCSRTPTKN</sequence>
<keyword evidence="5" id="KW-1185">Reference proteome</keyword>
<comment type="caution">
    <text evidence="4">The sequence shown here is derived from an EMBL/GenBank/DDBJ whole genome shotgun (WGS) entry which is preliminary data.</text>
</comment>
<evidence type="ECO:0000313" key="4">
    <source>
        <dbReference type="EMBL" id="KAG5642086.1"/>
    </source>
</evidence>
<gene>
    <name evidence="4" type="ORF">DXG03_003639</name>
</gene>
<feature type="domain" description="RRM" evidence="3">
    <location>
        <begin position="51"/>
        <end position="120"/>
    </location>
</feature>
<dbReference type="PANTHER" id="PTHR19965:SF35">
    <property type="entry name" value="RNA ANNEALING PROTEIN YRA1"/>
    <property type="match status" value="1"/>
</dbReference>
<keyword evidence="1 2" id="KW-0694">RNA-binding</keyword>
<dbReference type="InterPro" id="IPR051229">
    <property type="entry name" value="ALYREF_mRNA_export"/>
</dbReference>
<dbReference type="Proteomes" id="UP000775547">
    <property type="component" value="Unassembled WGS sequence"/>
</dbReference>
<accession>A0A9P7K886</accession>
<evidence type="ECO:0000259" key="3">
    <source>
        <dbReference type="PROSITE" id="PS50102"/>
    </source>
</evidence>
<dbReference type="Gene3D" id="3.30.70.330">
    <property type="match status" value="1"/>
</dbReference>
<evidence type="ECO:0000313" key="5">
    <source>
        <dbReference type="Proteomes" id="UP000775547"/>
    </source>
</evidence>
<dbReference type="InterPro" id="IPR035979">
    <property type="entry name" value="RBD_domain_sf"/>
</dbReference>
<dbReference type="GO" id="GO:0005634">
    <property type="term" value="C:nucleus"/>
    <property type="evidence" value="ECO:0007669"/>
    <property type="project" value="TreeGrafter"/>
</dbReference>
<dbReference type="OrthoDB" id="346839at2759"/>
<dbReference type="SMART" id="SM00360">
    <property type="entry name" value="RRM"/>
    <property type="match status" value="1"/>
</dbReference>
<proteinExistence type="predicted"/>
<dbReference type="EMBL" id="JABCKV010000218">
    <property type="protein sequence ID" value="KAG5642086.1"/>
    <property type="molecule type" value="Genomic_DNA"/>
</dbReference>
<dbReference type="InterPro" id="IPR012677">
    <property type="entry name" value="Nucleotide-bd_a/b_plait_sf"/>
</dbReference>
<evidence type="ECO:0000256" key="2">
    <source>
        <dbReference type="PROSITE-ProRule" id="PRU00176"/>
    </source>
</evidence>
<reference evidence="4" key="1">
    <citation type="submission" date="2020-07" db="EMBL/GenBank/DDBJ databases">
        <authorList>
            <person name="Nieuwenhuis M."/>
            <person name="Van De Peppel L.J.J."/>
        </authorList>
    </citation>
    <scope>NUCLEOTIDE SEQUENCE</scope>
    <source>
        <strain evidence="4">AP01</strain>
        <tissue evidence="4">Mycelium</tissue>
    </source>
</reference>
<dbReference type="SUPFAM" id="SSF54928">
    <property type="entry name" value="RNA-binding domain, RBD"/>
    <property type="match status" value="1"/>
</dbReference>
<dbReference type="InterPro" id="IPR000504">
    <property type="entry name" value="RRM_dom"/>
</dbReference>
<dbReference type="AlphaFoldDB" id="A0A9P7K886"/>
<organism evidence="4 5">
    <name type="scientific">Asterophora parasitica</name>
    <dbReference type="NCBI Taxonomy" id="117018"/>
    <lineage>
        <taxon>Eukaryota</taxon>
        <taxon>Fungi</taxon>
        <taxon>Dikarya</taxon>
        <taxon>Basidiomycota</taxon>
        <taxon>Agaricomycotina</taxon>
        <taxon>Agaricomycetes</taxon>
        <taxon>Agaricomycetidae</taxon>
        <taxon>Agaricales</taxon>
        <taxon>Tricholomatineae</taxon>
        <taxon>Lyophyllaceae</taxon>
        <taxon>Asterophora</taxon>
    </lineage>
</organism>
<name>A0A9P7K886_9AGAR</name>
<protein>
    <recommendedName>
        <fullName evidence="3">RRM domain-containing protein</fullName>
    </recommendedName>
</protein>
<reference evidence="4" key="2">
    <citation type="submission" date="2021-10" db="EMBL/GenBank/DDBJ databases">
        <title>Phylogenomics reveals ancestral predisposition of the termite-cultivated fungus Termitomyces towards a domesticated lifestyle.</title>
        <authorList>
            <person name="Auxier B."/>
            <person name="Grum-Grzhimaylo A."/>
            <person name="Cardenas M.E."/>
            <person name="Lodge J.D."/>
            <person name="Laessoe T."/>
            <person name="Pedersen O."/>
            <person name="Smith M.E."/>
            <person name="Kuyper T.W."/>
            <person name="Franco-Molano E.A."/>
            <person name="Baroni T.J."/>
            <person name="Aanen D.K."/>
        </authorList>
    </citation>
    <scope>NUCLEOTIDE SEQUENCE</scope>
    <source>
        <strain evidence="4">AP01</strain>
        <tissue evidence="4">Mycelium</tissue>
    </source>
</reference>
<evidence type="ECO:0000256" key="1">
    <source>
        <dbReference type="ARBA" id="ARBA00022884"/>
    </source>
</evidence>
<dbReference type="PANTHER" id="PTHR19965">
    <property type="entry name" value="RNA AND EXPORT FACTOR BINDING PROTEIN"/>
    <property type="match status" value="1"/>
</dbReference>
<dbReference type="Pfam" id="PF00076">
    <property type="entry name" value="RRM_1"/>
    <property type="match status" value="1"/>
</dbReference>
<dbReference type="PROSITE" id="PS50102">
    <property type="entry name" value="RRM"/>
    <property type="match status" value="1"/>
</dbReference>